<dbReference type="PANTHER" id="PTHR31760">
    <property type="entry name" value="S-ADENOSYL-L-METHIONINE-DEPENDENT METHYLTRANSFERASES SUPERFAMILY PROTEIN"/>
    <property type="match status" value="1"/>
</dbReference>
<dbReference type="FunFam" id="3.40.50.150:FF:000041">
    <property type="entry name" value="Ribosomal RNA small subunit methyltransferase G"/>
    <property type="match status" value="1"/>
</dbReference>
<dbReference type="AlphaFoldDB" id="A0A081L884"/>
<keyword evidence="3 6" id="KW-0489">Methyltransferase</keyword>
<feature type="region of interest" description="Disordered" evidence="7">
    <location>
        <begin position="216"/>
        <end position="239"/>
    </location>
</feature>
<dbReference type="GO" id="GO:0070043">
    <property type="term" value="F:rRNA (guanine-N7-)-methyltransferase activity"/>
    <property type="evidence" value="ECO:0007669"/>
    <property type="project" value="UniProtKB-UniRule"/>
</dbReference>
<evidence type="ECO:0000256" key="6">
    <source>
        <dbReference type="HAMAP-Rule" id="MF_00074"/>
    </source>
</evidence>
<evidence type="ECO:0000256" key="4">
    <source>
        <dbReference type="ARBA" id="ARBA00022679"/>
    </source>
</evidence>
<feature type="binding site" evidence="6">
    <location>
        <begin position="128"/>
        <end position="129"/>
    </location>
    <ligand>
        <name>S-adenosyl-L-methionine</name>
        <dbReference type="ChEBI" id="CHEBI:59789"/>
    </ligand>
</feature>
<dbReference type="SUPFAM" id="SSF53335">
    <property type="entry name" value="S-adenosyl-L-methionine-dependent methyltransferases"/>
    <property type="match status" value="1"/>
</dbReference>
<comment type="similarity">
    <text evidence="6">Belongs to the methyltransferase superfamily. RNA methyltransferase RsmG family.</text>
</comment>
<dbReference type="Proteomes" id="UP000028091">
    <property type="component" value="Unassembled WGS sequence"/>
</dbReference>
<dbReference type="PANTHER" id="PTHR31760:SF0">
    <property type="entry name" value="S-ADENOSYL-L-METHIONINE-DEPENDENT METHYLTRANSFERASES SUPERFAMILY PROTEIN"/>
    <property type="match status" value="1"/>
</dbReference>
<keyword evidence="9" id="KW-1185">Reference proteome</keyword>
<dbReference type="Pfam" id="PF02527">
    <property type="entry name" value="GidB"/>
    <property type="match status" value="1"/>
</dbReference>
<evidence type="ECO:0000256" key="3">
    <source>
        <dbReference type="ARBA" id="ARBA00022603"/>
    </source>
</evidence>
<dbReference type="HAMAP" id="MF_00074">
    <property type="entry name" value="16SrRNA_methyltr_G"/>
    <property type="match status" value="1"/>
</dbReference>
<name>A0A081L884_9BACI</name>
<reference evidence="8 9" key="1">
    <citation type="submission" date="2012-09" db="EMBL/GenBank/DDBJ databases">
        <title>Genome Sequence of Bacillus sp. DW5-4.</title>
        <authorList>
            <person name="Lai Q."/>
            <person name="Liu Y."/>
            <person name="Shao Z."/>
        </authorList>
    </citation>
    <scope>NUCLEOTIDE SEQUENCE [LARGE SCALE GENOMIC DNA]</scope>
    <source>
        <strain evidence="8 9">DW5-4</strain>
    </source>
</reference>
<dbReference type="RefSeq" id="WP_034323852.1">
    <property type="nucleotide sequence ID" value="NZ_JAVIKA010000001.1"/>
</dbReference>
<dbReference type="NCBIfam" id="TIGR00138">
    <property type="entry name" value="rsmG_gidB"/>
    <property type="match status" value="1"/>
</dbReference>
<gene>
    <name evidence="6" type="primary">rsmG</name>
    <name evidence="8" type="ORF">BA70_08675</name>
</gene>
<sequence>MNIDQFKAALEEKGITLSPVQLEQFETYFRMLVEWNEKMNLTSITEKEEVYLKHFYDSISAAFFIDFHNVTTICDIGAGAGFPSIPLKICFPHLHVTIVDSLQKRITFLNELAKGLNLQDTTFYHDRAETFGQRKEQRESYDLVTARAVARLSVLSELCLPLVKKQGLFVALKASAADEEMQAGKKAVTVLGGEVVEKHSFVLPLEESERNIIVIEKKKQTPKKYPRKPGTPNKSPIEG</sequence>
<protein>
    <recommendedName>
        <fullName evidence="6">Ribosomal RNA small subunit methyltransferase G</fullName>
        <ecNumber evidence="6">2.1.1.-</ecNumber>
    </recommendedName>
    <alternativeName>
        <fullName evidence="6">16S rRNA 7-methylguanosine methyltransferase</fullName>
        <shortName evidence="6">16S rRNA m7G methyltransferase</shortName>
    </alternativeName>
</protein>
<feature type="binding site" evidence="6">
    <location>
        <position position="147"/>
    </location>
    <ligand>
        <name>S-adenosyl-L-methionine</name>
        <dbReference type="ChEBI" id="CHEBI:59789"/>
    </ligand>
</feature>
<dbReference type="EMBL" id="JOTP01000022">
    <property type="protein sequence ID" value="KEP25460.1"/>
    <property type="molecule type" value="Genomic_DNA"/>
</dbReference>
<comment type="function">
    <text evidence="6">Specifically methylates the N7 position of guanine in position 535 of 16S rRNA.</text>
</comment>
<dbReference type="EC" id="2.1.1.-" evidence="6"/>
<evidence type="ECO:0000313" key="8">
    <source>
        <dbReference type="EMBL" id="KEP25460.1"/>
    </source>
</evidence>
<dbReference type="InterPro" id="IPR029063">
    <property type="entry name" value="SAM-dependent_MTases_sf"/>
</dbReference>
<organism evidence="8 9">
    <name type="scientific">Bacillus zhangzhouensis</name>
    <dbReference type="NCBI Taxonomy" id="1178540"/>
    <lineage>
        <taxon>Bacteria</taxon>
        <taxon>Bacillati</taxon>
        <taxon>Bacillota</taxon>
        <taxon>Bacilli</taxon>
        <taxon>Bacillales</taxon>
        <taxon>Bacillaceae</taxon>
        <taxon>Bacillus</taxon>
    </lineage>
</organism>
<evidence type="ECO:0000256" key="7">
    <source>
        <dbReference type="SAM" id="MobiDB-lite"/>
    </source>
</evidence>
<dbReference type="InterPro" id="IPR003682">
    <property type="entry name" value="rRNA_ssu_MeTfrase_G"/>
</dbReference>
<dbReference type="GO" id="GO:0005829">
    <property type="term" value="C:cytosol"/>
    <property type="evidence" value="ECO:0007669"/>
    <property type="project" value="TreeGrafter"/>
</dbReference>
<accession>A0A081L884</accession>
<keyword evidence="1 6" id="KW-0963">Cytoplasm</keyword>
<dbReference type="CDD" id="cd02440">
    <property type="entry name" value="AdoMet_MTases"/>
    <property type="match status" value="1"/>
</dbReference>
<comment type="caution">
    <text evidence="8">The sequence shown here is derived from an EMBL/GenBank/DDBJ whole genome shotgun (WGS) entry which is preliminary data.</text>
</comment>
<evidence type="ECO:0000256" key="2">
    <source>
        <dbReference type="ARBA" id="ARBA00022552"/>
    </source>
</evidence>
<keyword evidence="4 6" id="KW-0808">Transferase</keyword>
<dbReference type="OrthoDB" id="9808773at2"/>
<evidence type="ECO:0000313" key="9">
    <source>
        <dbReference type="Proteomes" id="UP000028091"/>
    </source>
</evidence>
<dbReference type="eggNOG" id="COG0357">
    <property type="taxonomic scope" value="Bacteria"/>
</dbReference>
<feature type="binding site" evidence="6">
    <location>
        <position position="82"/>
    </location>
    <ligand>
        <name>S-adenosyl-L-methionine</name>
        <dbReference type="ChEBI" id="CHEBI:59789"/>
    </ligand>
</feature>
<proteinExistence type="inferred from homology"/>
<feature type="binding site" evidence="6">
    <location>
        <position position="77"/>
    </location>
    <ligand>
        <name>S-adenosyl-L-methionine</name>
        <dbReference type="ChEBI" id="CHEBI:59789"/>
    </ligand>
</feature>
<evidence type="ECO:0000256" key="5">
    <source>
        <dbReference type="ARBA" id="ARBA00022691"/>
    </source>
</evidence>
<dbReference type="PIRSF" id="PIRSF003078">
    <property type="entry name" value="GidB"/>
    <property type="match status" value="1"/>
</dbReference>
<dbReference type="Gene3D" id="3.40.50.150">
    <property type="entry name" value="Vaccinia Virus protein VP39"/>
    <property type="match status" value="1"/>
</dbReference>
<evidence type="ECO:0000256" key="1">
    <source>
        <dbReference type="ARBA" id="ARBA00022490"/>
    </source>
</evidence>
<comment type="caution">
    <text evidence="6">Lacks conserved residue(s) required for the propagation of feature annotation.</text>
</comment>
<comment type="subcellular location">
    <subcellularLocation>
        <location evidence="6">Cytoplasm</location>
    </subcellularLocation>
</comment>
<keyword evidence="5 6" id="KW-0949">S-adenosyl-L-methionine</keyword>
<keyword evidence="2 6" id="KW-0698">rRNA processing</keyword>